<comment type="caution">
    <text evidence="3">The sequence shown here is derived from an EMBL/GenBank/DDBJ whole genome shotgun (WGS) entry which is preliminary data.</text>
</comment>
<evidence type="ECO:0000256" key="2">
    <source>
        <dbReference type="SAM" id="Phobius"/>
    </source>
</evidence>
<proteinExistence type="predicted"/>
<feature type="region of interest" description="Disordered" evidence="1">
    <location>
        <begin position="155"/>
        <end position="204"/>
    </location>
</feature>
<evidence type="ECO:0000313" key="4">
    <source>
        <dbReference type="Proteomes" id="UP001159428"/>
    </source>
</evidence>
<dbReference type="EMBL" id="CALNXJ010000116">
    <property type="protein sequence ID" value="CAH3165377.1"/>
    <property type="molecule type" value="Genomic_DNA"/>
</dbReference>
<keyword evidence="4" id="KW-1185">Reference proteome</keyword>
<evidence type="ECO:0000313" key="3">
    <source>
        <dbReference type="EMBL" id="CAH3165377.1"/>
    </source>
</evidence>
<feature type="compositionally biased region" description="Basic and acidic residues" evidence="1">
    <location>
        <begin position="155"/>
        <end position="177"/>
    </location>
</feature>
<sequence>MGISIEQYRSSIGSHDNFVKTKDILSRLNDHCWSLMFVMFYLNVFYLPVLKQVVGQHKMWNDVMFWFSQMIFYNAYIPLLIRQANDVEENPGPTIFDVIDPTRTICADYSQGNEALFCENAGLFLLKLKLFLLKLKMMNLICKIRVNESEGSREKRLAQQRLTREKKCANESSESRKKGGWQTQSQYQRQKIANESAECREERL</sequence>
<reference evidence="3 4" key="1">
    <citation type="submission" date="2022-05" db="EMBL/GenBank/DDBJ databases">
        <authorList>
            <consortium name="Genoscope - CEA"/>
            <person name="William W."/>
        </authorList>
    </citation>
    <scope>NUCLEOTIDE SEQUENCE [LARGE SCALE GENOMIC DNA]</scope>
</reference>
<dbReference type="Proteomes" id="UP001159428">
    <property type="component" value="Unassembled WGS sequence"/>
</dbReference>
<dbReference type="AlphaFoldDB" id="A0AAU9Y2E7"/>
<name>A0AAU9Y2E7_9CNID</name>
<protein>
    <submittedName>
        <fullName evidence="3">Uncharacterized protein</fullName>
    </submittedName>
</protein>
<keyword evidence="2" id="KW-0812">Transmembrane</keyword>
<keyword evidence="2" id="KW-1133">Transmembrane helix</keyword>
<feature type="compositionally biased region" description="Polar residues" evidence="1">
    <location>
        <begin position="181"/>
        <end position="193"/>
    </location>
</feature>
<feature type="transmembrane region" description="Helical" evidence="2">
    <location>
        <begin position="63"/>
        <end position="81"/>
    </location>
</feature>
<evidence type="ECO:0000256" key="1">
    <source>
        <dbReference type="SAM" id="MobiDB-lite"/>
    </source>
</evidence>
<organism evidence="3 4">
    <name type="scientific">Pocillopora meandrina</name>
    <dbReference type="NCBI Taxonomy" id="46732"/>
    <lineage>
        <taxon>Eukaryota</taxon>
        <taxon>Metazoa</taxon>
        <taxon>Cnidaria</taxon>
        <taxon>Anthozoa</taxon>
        <taxon>Hexacorallia</taxon>
        <taxon>Scleractinia</taxon>
        <taxon>Astrocoeniina</taxon>
        <taxon>Pocilloporidae</taxon>
        <taxon>Pocillopora</taxon>
    </lineage>
</organism>
<keyword evidence="2" id="KW-0472">Membrane</keyword>
<accession>A0AAU9Y2E7</accession>
<gene>
    <name evidence="3" type="ORF">PMEA_00003463</name>
</gene>
<feature type="non-terminal residue" evidence="3">
    <location>
        <position position="204"/>
    </location>
</feature>
<feature type="transmembrane region" description="Helical" evidence="2">
    <location>
        <begin position="32"/>
        <end position="51"/>
    </location>
</feature>